<dbReference type="RefSeq" id="WP_247421669.1">
    <property type="nucleotide sequence ID" value="NZ_JALLGW010000006.1"/>
</dbReference>
<dbReference type="Proteomes" id="UP001596099">
    <property type="component" value="Unassembled WGS sequence"/>
</dbReference>
<name>A0ABD5RU38_9EURY</name>
<organism evidence="2 3">
    <name type="scientific">Halomarina salina</name>
    <dbReference type="NCBI Taxonomy" id="1872699"/>
    <lineage>
        <taxon>Archaea</taxon>
        <taxon>Methanobacteriati</taxon>
        <taxon>Methanobacteriota</taxon>
        <taxon>Stenosarchaea group</taxon>
        <taxon>Halobacteria</taxon>
        <taxon>Halobacteriales</taxon>
        <taxon>Natronomonadaceae</taxon>
        <taxon>Halomarina</taxon>
    </lineage>
</organism>
<evidence type="ECO:0000313" key="3">
    <source>
        <dbReference type="Proteomes" id="UP001596099"/>
    </source>
</evidence>
<gene>
    <name evidence="2" type="ORF">ACFPYI_21405</name>
</gene>
<reference evidence="2 3" key="1">
    <citation type="journal article" date="2019" name="Int. J. Syst. Evol. Microbiol.">
        <title>The Global Catalogue of Microorganisms (GCM) 10K type strain sequencing project: providing services to taxonomists for standard genome sequencing and annotation.</title>
        <authorList>
            <consortium name="The Broad Institute Genomics Platform"/>
            <consortium name="The Broad Institute Genome Sequencing Center for Infectious Disease"/>
            <person name="Wu L."/>
            <person name="Ma J."/>
        </authorList>
    </citation>
    <scope>NUCLEOTIDE SEQUENCE [LARGE SCALE GENOMIC DNA]</scope>
    <source>
        <strain evidence="2 3">CGMCC 1.12543</strain>
    </source>
</reference>
<proteinExistence type="predicted"/>
<keyword evidence="3" id="KW-1185">Reference proteome</keyword>
<protein>
    <submittedName>
        <fullName evidence="2">Uncharacterized protein</fullName>
    </submittedName>
</protein>
<comment type="caution">
    <text evidence="2">The sequence shown here is derived from an EMBL/GenBank/DDBJ whole genome shotgun (WGS) entry which is preliminary data.</text>
</comment>
<accession>A0ABD5RU38</accession>
<sequence>MRTDGTDGADGVSTTAVEPTAERDLAHAPDPTDDGVVTVYDPEAEGAALATQWFTVEEDLLCDVVDWC</sequence>
<feature type="region of interest" description="Disordered" evidence="1">
    <location>
        <begin position="1"/>
        <end position="35"/>
    </location>
</feature>
<dbReference type="EMBL" id="JBHSQH010000008">
    <property type="protein sequence ID" value="MFC5973889.1"/>
    <property type="molecule type" value="Genomic_DNA"/>
</dbReference>
<dbReference type="AlphaFoldDB" id="A0ABD5RU38"/>
<evidence type="ECO:0000313" key="2">
    <source>
        <dbReference type="EMBL" id="MFC5973889.1"/>
    </source>
</evidence>
<evidence type="ECO:0000256" key="1">
    <source>
        <dbReference type="SAM" id="MobiDB-lite"/>
    </source>
</evidence>